<dbReference type="Proteomes" id="UP000663801">
    <property type="component" value="Unassembled WGS sequence"/>
</dbReference>
<dbReference type="Pfam" id="PF03992">
    <property type="entry name" value="ABM"/>
    <property type="match status" value="1"/>
</dbReference>
<dbReference type="AlphaFoldDB" id="A0A939C4T4"/>
<keyword evidence="2" id="KW-0560">Oxidoreductase</keyword>
<organism evidence="2 3">
    <name type="scientific">Nakamurella flavida</name>
    <dbReference type="NCBI Taxonomy" id="363630"/>
    <lineage>
        <taxon>Bacteria</taxon>
        <taxon>Bacillati</taxon>
        <taxon>Actinomycetota</taxon>
        <taxon>Actinomycetes</taxon>
        <taxon>Nakamurellales</taxon>
        <taxon>Nakamurellaceae</taxon>
        <taxon>Nakamurella</taxon>
    </lineage>
</organism>
<name>A0A939C4T4_9ACTN</name>
<dbReference type="PROSITE" id="PS51725">
    <property type="entry name" value="ABM"/>
    <property type="match status" value="1"/>
</dbReference>
<dbReference type="InterPro" id="IPR007138">
    <property type="entry name" value="ABM_dom"/>
</dbReference>
<dbReference type="RefSeq" id="WP_205256164.1">
    <property type="nucleotide sequence ID" value="NZ_BAAAPV010000003.1"/>
</dbReference>
<dbReference type="EMBL" id="JAERWL010000006">
    <property type="protein sequence ID" value="MBM9476054.1"/>
    <property type="molecule type" value="Genomic_DNA"/>
</dbReference>
<evidence type="ECO:0000313" key="3">
    <source>
        <dbReference type="Proteomes" id="UP000663801"/>
    </source>
</evidence>
<reference evidence="2" key="1">
    <citation type="submission" date="2021-01" db="EMBL/GenBank/DDBJ databases">
        <title>KCTC 19127 draft genome.</title>
        <authorList>
            <person name="An D."/>
        </authorList>
    </citation>
    <scope>NUCLEOTIDE SEQUENCE</scope>
    <source>
        <strain evidence="2">KCTC 19127</strain>
    </source>
</reference>
<comment type="caution">
    <text evidence="2">The sequence shown here is derived from an EMBL/GenBank/DDBJ whole genome shotgun (WGS) entry which is preliminary data.</text>
</comment>
<evidence type="ECO:0000313" key="2">
    <source>
        <dbReference type="EMBL" id="MBM9476054.1"/>
    </source>
</evidence>
<dbReference type="Gene3D" id="3.30.70.100">
    <property type="match status" value="1"/>
</dbReference>
<evidence type="ECO:0000259" key="1">
    <source>
        <dbReference type="PROSITE" id="PS51725"/>
    </source>
</evidence>
<sequence>MILEYIRYRIPTEHGAEFADAYARAARVLDADEHCASWEIARGVEHPENWVVRITWDSLAGHEQGFRTSARFAEFFAAVRPYFGAIQEMKHYEVVHSDR</sequence>
<keyword evidence="3" id="KW-1185">Reference proteome</keyword>
<dbReference type="SUPFAM" id="SSF54909">
    <property type="entry name" value="Dimeric alpha+beta barrel"/>
    <property type="match status" value="1"/>
</dbReference>
<feature type="domain" description="ABM" evidence="1">
    <location>
        <begin position="2"/>
        <end position="95"/>
    </location>
</feature>
<keyword evidence="2" id="KW-0503">Monooxygenase</keyword>
<accession>A0A939C4T4</accession>
<proteinExistence type="predicted"/>
<dbReference type="InterPro" id="IPR011008">
    <property type="entry name" value="Dimeric_a/b-barrel"/>
</dbReference>
<gene>
    <name evidence="2" type="ORF">JL107_06325</name>
</gene>
<protein>
    <submittedName>
        <fullName evidence="2">Antibiotic biosynthesis monooxygenase</fullName>
    </submittedName>
</protein>
<dbReference type="GO" id="GO:0004497">
    <property type="term" value="F:monooxygenase activity"/>
    <property type="evidence" value="ECO:0007669"/>
    <property type="project" value="UniProtKB-KW"/>
</dbReference>